<gene>
    <name evidence="2" type="ORF">SAMN04489842_2909</name>
</gene>
<feature type="transmembrane region" description="Helical" evidence="1">
    <location>
        <begin position="130"/>
        <end position="160"/>
    </location>
</feature>
<proteinExistence type="predicted"/>
<keyword evidence="1" id="KW-1133">Transmembrane helix</keyword>
<dbReference type="AlphaFoldDB" id="A0A1H1HNH9"/>
<dbReference type="RefSeq" id="WP_090383234.1">
    <property type="nucleotide sequence ID" value="NZ_FNLC01000003.1"/>
</dbReference>
<feature type="transmembrane region" description="Helical" evidence="1">
    <location>
        <begin position="7"/>
        <end position="23"/>
    </location>
</feature>
<dbReference type="EMBL" id="FNLC01000003">
    <property type="protein sequence ID" value="SDR26957.1"/>
    <property type="molecule type" value="Genomic_DNA"/>
</dbReference>
<evidence type="ECO:0000313" key="2">
    <source>
        <dbReference type="EMBL" id="SDR26957.1"/>
    </source>
</evidence>
<sequence>MNEFARAMVVPFFMALFPAVWFVNRNLTTAQLPPTVESSAGLILLGLAGSVVGSAAIAALLAFVGRDRSVTSEELPYRQRIFQPDTDALVVFFALVALCAGWALVAFTGIGPAVLGDVLTFAMILPGLPLLVLAPLAIHSTIATIVGLAACALWLSVLSVGTAELTRRRSGNPTDNYSSH</sequence>
<keyword evidence="1" id="KW-0472">Membrane</keyword>
<evidence type="ECO:0000256" key="1">
    <source>
        <dbReference type="SAM" id="Phobius"/>
    </source>
</evidence>
<dbReference type="OrthoDB" id="170118at2157"/>
<name>A0A1H1HNH9_NATTX</name>
<accession>A0A1H1HNH9</accession>
<keyword evidence="3" id="KW-1185">Reference proteome</keyword>
<evidence type="ECO:0000313" key="3">
    <source>
        <dbReference type="Proteomes" id="UP000198848"/>
    </source>
</evidence>
<organism evidence="2 3">
    <name type="scientific">Natronobacterium texcoconense</name>
    <dbReference type="NCBI Taxonomy" id="1095778"/>
    <lineage>
        <taxon>Archaea</taxon>
        <taxon>Methanobacteriati</taxon>
        <taxon>Methanobacteriota</taxon>
        <taxon>Stenosarchaea group</taxon>
        <taxon>Halobacteria</taxon>
        <taxon>Halobacteriales</taxon>
        <taxon>Natrialbaceae</taxon>
        <taxon>Natronobacterium</taxon>
    </lineage>
</organism>
<keyword evidence="1" id="KW-0812">Transmembrane</keyword>
<dbReference type="STRING" id="1095778.SAMN04489842_2909"/>
<feature type="transmembrane region" description="Helical" evidence="1">
    <location>
        <begin position="86"/>
        <end position="110"/>
    </location>
</feature>
<reference evidence="3" key="1">
    <citation type="submission" date="2016-10" db="EMBL/GenBank/DDBJ databases">
        <authorList>
            <person name="Varghese N."/>
            <person name="Submissions S."/>
        </authorList>
    </citation>
    <scope>NUCLEOTIDE SEQUENCE [LARGE SCALE GENOMIC DNA]</scope>
    <source>
        <strain evidence="3">DSM 24767</strain>
    </source>
</reference>
<dbReference type="Proteomes" id="UP000198848">
    <property type="component" value="Unassembled WGS sequence"/>
</dbReference>
<feature type="transmembrane region" description="Helical" evidence="1">
    <location>
        <begin position="43"/>
        <end position="65"/>
    </location>
</feature>
<protein>
    <submittedName>
        <fullName evidence="2">Uncharacterized protein</fullName>
    </submittedName>
</protein>